<reference evidence="1" key="1">
    <citation type="submission" date="2020-04" db="EMBL/GenBank/DDBJ databases">
        <authorList>
            <person name="Chiriac C."/>
            <person name="Salcher M."/>
            <person name="Ghai R."/>
            <person name="Kavagutti S V."/>
        </authorList>
    </citation>
    <scope>NUCLEOTIDE SEQUENCE</scope>
</reference>
<dbReference type="EMBL" id="LR796157">
    <property type="protein sequence ID" value="CAB4121814.1"/>
    <property type="molecule type" value="Genomic_DNA"/>
</dbReference>
<accession>A0A6J5KI98</accession>
<name>A0A6J5KI98_9CAUD</name>
<protein>
    <submittedName>
        <fullName evidence="1">Uncharacterized protein</fullName>
    </submittedName>
</protein>
<organism evidence="1">
    <name type="scientific">uncultured Caudovirales phage</name>
    <dbReference type="NCBI Taxonomy" id="2100421"/>
    <lineage>
        <taxon>Viruses</taxon>
        <taxon>Duplodnaviria</taxon>
        <taxon>Heunggongvirae</taxon>
        <taxon>Uroviricota</taxon>
        <taxon>Caudoviricetes</taxon>
        <taxon>Peduoviridae</taxon>
        <taxon>Maltschvirus</taxon>
        <taxon>Maltschvirus maltsch</taxon>
    </lineage>
</organism>
<evidence type="ECO:0000313" key="1">
    <source>
        <dbReference type="EMBL" id="CAB4121814.1"/>
    </source>
</evidence>
<gene>
    <name evidence="1" type="ORF">UFOVP27_8</name>
</gene>
<sequence length="75" mass="8790">MIEDGLPVYVATDEFMAEIRELGYGDFIELEDLIDLLEEDQSYIEHLVPTLLVFDELSFLSPTLAEFVYRRRFPT</sequence>
<proteinExistence type="predicted"/>